<keyword evidence="5 11" id="KW-0285">Flavoprotein</keyword>
<accession>A0ABQ0CCF6</accession>
<feature type="binding site" evidence="11">
    <location>
        <begin position="13"/>
        <end position="18"/>
    </location>
    <ligand>
        <name>FAD</name>
        <dbReference type="ChEBI" id="CHEBI:57692"/>
    </ligand>
</feature>
<dbReference type="InterPro" id="IPR044920">
    <property type="entry name" value="MnmG_C_subdom_sf"/>
</dbReference>
<reference evidence="13 14" key="1">
    <citation type="submission" date="2024-05" db="EMBL/GenBank/DDBJ databases">
        <authorList>
            <consortium name="Candidatus Magnetaquicoccaceae bacterium FCR-1 genome sequencing consortium"/>
            <person name="Shimoshige H."/>
            <person name="Shimamura S."/>
            <person name="Taoka A."/>
            <person name="Kobayashi H."/>
            <person name="Maekawa T."/>
        </authorList>
    </citation>
    <scope>NUCLEOTIDE SEQUENCE [LARGE SCALE GENOMIC DNA]</scope>
    <source>
        <strain evidence="13 14">FCR-1</strain>
    </source>
</reference>
<dbReference type="Gene3D" id="3.50.50.60">
    <property type="entry name" value="FAD/NAD(P)-binding domain"/>
    <property type="match status" value="2"/>
</dbReference>
<evidence type="ECO:0000256" key="1">
    <source>
        <dbReference type="ARBA" id="ARBA00001974"/>
    </source>
</evidence>
<evidence type="ECO:0000256" key="4">
    <source>
        <dbReference type="ARBA" id="ARBA00020461"/>
    </source>
</evidence>
<dbReference type="InterPro" id="IPR049312">
    <property type="entry name" value="GIDA_C_N"/>
</dbReference>
<dbReference type="PANTHER" id="PTHR11806:SF0">
    <property type="entry name" value="PROTEIN MTO1 HOMOLOG, MITOCHONDRIAL"/>
    <property type="match status" value="1"/>
</dbReference>
<name>A0ABQ0CCF6_9PROT</name>
<comment type="caution">
    <text evidence="13">The sequence shown here is derived from an EMBL/GenBank/DDBJ whole genome shotgun (WGS) entry which is preliminary data.</text>
</comment>
<dbReference type="Pfam" id="PF01134">
    <property type="entry name" value="GIDA"/>
    <property type="match status" value="1"/>
</dbReference>
<evidence type="ECO:0000256" key="10">
    <source>
        <dbReference type="ARBA" id="ARBA00031800"/>
    </source>
</evidence>
<evidence type="ECO:0000313" key="14">
    <source>
        <dbReference type="Proteomes" id="UP001628193"/>
    </source>
</evidence>
<keyword evidence="14" id="KW-1185">Reference proteome</keyword>
<dbReference type="InterPro" id="IPR004416">
    <property type="entry name" value="MnmG"/>
</dbReference>
<feature type="binding site" evidence="11">
    <location>
        <begin position="272"/>
        <end position="286"/>
    </location>
    <ligand>
        <name>NAD(+)</name>
        <dbReference type="ChEBI" id="CHEBI:57540"/>
    </ligand>
</feature>
<dbReference type="InterPro" id="IPR040131">
    <property type="entry name" value="MnmG_N"/>
</dbReference>
<dbReference type="InterPro" id="IPR020595">
    <property type="entry name" value="MnmG-rel_CS"/>
</dbReference>
<protein>
    <recommendedName>
        <fullName evidence="4 11">tRNA uridine 5-carboxymethylaminomethyl modification enzyme MnmG</fullName>
    </recommendedName>
    <alternativeName>
        <fullName evidence="10 11">Glucose-inhibited division protein A</fullName>
    </alternativeName>
</protein>
<reference evidence="13 14" key="2">
    <citation type="submission" date="2024-09" db="EMBL/GenBank/DDBJ databases">
        <title>Draft genome sequence of Candidatus Magnetaquicoccaceae bacterium FCR-1.</title>
        <authorList>
            <person name="Shimoshige H."/>
            <person name="Shimamura S."/>
            <person name="Taoka A."/>
            <person name="Kobayashi H."/>
            <person name="Maekawa T."/>
        </authorList>
    </citation>
    <scope>NUCLEOTIDE SEQUENCE [LARGE SCALE GENOMIC DNA]</scope>
    <source>
        <strain evidence="13 14">FCR-1</strain>
    </source>
</reference>
<dbReference type="Proteomes" id="UP001628193">
    <property type="component" value="Unassembled WGS sequence"/>
</dbReference>
<comment type="caution">
    <text evidence="11">Lacks conserved residue(s) required for the propagation of feature annotation.</text>
</comment>
<comment type="cofactor">
    <cofactor evidence="1 11">
        <name>FAD</name>
        <dbReference type="ChEBI" id="CHEBI:57692"/>
    </cofactor>
</comment>
<keyword evidence="6 11" id="KW-0819">tRNA processing</keyword>
<keyword evidence="8 11" id="KW-0520">NAD</keyword>
<evidence type="ECO:0000256" key="8">
    <source>
        <dbReference type="ARBA" id="ARBA00023027"/>
    </source>
</evidence>
<dbReference type="InterPro" id="IPR002218">
    <property type="entry name" value="MnmG-rel"/>
</dbReference>
<proteinExistence type="inferred from homology"/>
<dbReference type="PANTHER" id="PTHR11806">
    <property type="entry name" value="GLUCOSE INHIBITED DIVISION PROTEIN A"/>
    <property type="match status" value="1"/>
</dbReference>
<evidence type="ECO:0000256" key="3">
    <source>
        <dbReference type="ARBA" id="ARBA00007653"/>
    </source>
</evidence>
<dbReference type="Pfam" id="PF21680">
    <property type="entry name" value="GIDA_C_1st"/>
    <property type="match status" value="1"/>
</dbReference>
<dbReference type="InterPro" id="IPR026904">
    <property type="entry name" value="MnmG_C"/>
</dbReference>
<comment type="subunit">
    <text evidence="9 11">Homodimer. Heterotetramer of two MnmE and two MnmG subunits.</text>
</comment>
<dbReference type="Pfam" id="PF13932">
    <property type="entry name" value="SAM_GIDA_C"/>
    <property type="match status" value="1"/>
</dbReference>
<dbReference type="EMBL" id="BAAFGK010000005">
    <property type="protein sequence ID" value="GAB0058576.1"/>
    <property type="molecule type" value="Genomic_DNA"/>
</dbReference>
<gene>
    <name evidence="11 13" type="primary">mnmG</name>
    <name evidence="11" type="synonym">gidA</name>
    <name evidence="13" type="ORF">SIID45300_02927</name>
</gene>
<dbReference type="SMART" id="SM01228">
    <property type="entry name" value="GIDA_assoc_3"/>
    <property type="match status" value="1"/>
</dbReference>
<dbReference type="SUPFAM" id="SSF51905">
    <property type="entry name" value="FAD/NAD(P)-binding domain"/>
    <property type="match status" value="1"/>
</dbReference>
<dbReference type="NCBIfam" id="TIGR00136">
    <property type="entry name" value="mnmG_gidA"/>
    <property type="match status" value="1"/>
</dbReference>
<evidence type="ECO:0000256" key="7">
    <source>
        <dbReference type="ARBA" id="ARBA00022827"/>
    </source>
</evidence>
<evidence type="ECO:0000256" key="2">
    <source>
        <dbReference type="ARBA" id="ARBA00003717"/>
    </source>
</evidence>
<keyword evidence="7 11" id="KW-0274">FAD</keyword>
<keyword evidence="11" id="KW-0963">Cytoplasm</keyword>
<evidence type="ECO:0000313" key="13">
    <source>
        <dbReference type="EMBL" id="GAB0058576.1"/>
    </source>
</evidence>
<organism evidence="13 14">
    <name type="scientific">Candidatus Magnetaquiglobus chichijimensis</name>
    <dbReference type="NCBI Taxonomy" id="3141448"/>
    <lineage>
        <taxon>Bacteria</taxon>
        <taxon>Pseudomonadati</taxon>
        <taxon>Pseudomonadota</taxon>
        <taxon>Magnetococcia</taxon>
        <taxon>Magnetococcales</taxon>
        <taxon>Candidatus Magnetaquicoccaceae</taxon>
        <taxon>Candidatus Magnetaquiglobus</taxon>
    </lineage>
</organism>
<dbReference type="InterPro" id="IPR036188">
    <property type="entry name" value="FAD/NAD-bd_sf"/>
</dbReference>
<feature type="domain" description="tRNA uridine 5-carboxymethylaminomethyl modification enzyme C-terminal subdomain" evidence="12">
    <location>
        <begin position="535"/>
        <end position="606"/>
    </location>
</feature>
<evidence type="ECO:0000256" key="9">
    <source>
        <dbReference type="ARBA" id="ARBA00025948"/>
    </source>
</evidence>
<dbReference type="RefSeq" id="WP_420906297.1">
    <property type="nucleotide sequence ID" value="NZ_BAAFGK010000005.1"/>
</dbReference>
<dbReference type="InterPro" id="IPR047001">
    <property type="entry name" value="MnmG_C_subdom"/>
</dbReference>
<evidence type="ECO:0000256" key="5">
    <source>
        <dbReference type="ARBA" id="ARBA00022630"/>
    </source>
</evidence>
<dbReference type="PROSITE" id="PS01280">
    <property type="entry name" value="GIDA_1"/>
    <property type="match status" value="1"/>
</dbReference>
<comment type="subcellular location">
    <subcellularLocation>
        <location evidence="11">Cytoplasm</location>
    </subcellularLocation>
</comment>
<evidence type="ECO:0000256" key="11">
    <source>
        <dbReference type="HAMAP-Rule" id="MF_00129"/>
    </source>
</evidence>
<dbReference type="Gene3D" id="1.10.150.570">
    <property type="entry name" value="GidA associated domain, C-terminal subdomain"/>
    <property type="match status" value="1"/>
</dbReference>
<evidence type="ECO:0000259" key="12">
    <source>
        <dbReference type="SMART" id="SM01228"/>
    </source>
</evidence>
<evidence type="ECO:0000256" key="6">
    <source>
        <dbReference type="ARBA" id="ARBA00022694"/>
    </source>
</evidence>
<comment type="similarity">
    <text evidence="3 11">Belongs to the MnmG family.</text>
</comment>
<comment type="function">
    <text evidence="2 11">NAD-binding protein involved in the addition of a carboxymethylaminomethyl (cmnm) group at the wobble position (U34) of certain tRNAs, forming tRNA-cmnm(5)s(2)U34.</text>
</comment>
<dbReference type="HAMAP" id="MF_00129">
    <property type="entry name" value="MnmG_GidA"/>
    <property type="match status" value="1"/>
</dbReference>
<sequence>MLGTHRFDIIVVGGGHAGCEAAHAAASMGAHTLLLTHNLDTLGQMSCNPAIGGLGKGHLVREIDALGGLMGLLADRAGIHFRILNRSKGPAVRGPRAQMDKLDYRRETRAALDATPNLTIRQGEATSLLIEGDRVCGVMTDWGYPCRASAVVLTTGTFLRGLAHIGERTFPAGRLGDAPSMTLSDSLRELGLILHRLKTGTPPRLDGRSIDWSHLEPQPGETPPVPFSHVTKEICRPQVVCHIAFTNEKTHELITSNLHRAPLYSGQIKGIGPRYCPSIEDKVVRFKERDRHQIFLEPEGWRTQEIYPNGISTSLPIDIQHDLVRSMEGLERAVIIRPGYAIEYDMVDPTQLDDALAVKGVKGLYLAGQINGTTGYEEAAGQGLIAGIQATRFHQNRAPIRFDRSESYLGVMIDDLVTKGVDEPYRMFTSRAEFRLLLRTDNADTRLTPLGREIGLVDNARWQTFIAKQELLESTRTRLQATRIHAQETGLADGRDRKSAWEWLRGEELSSHRIFELAGLEGVPDEIRDTLDTEASYAGYLTRQEDEIHRFRKSESIRIPEDLDWMGIPGLSTELRLKWMKIRPRTLGQAYRIPGSTPAAISVLMVHLKAVVKCS</sequence>